<dbReference type="Pfam" id="PF00294">
    <property type="entry name" value="PfkB"/>
    <property type="match status" value="1"/>
</dbReference>
<gene>
    <name evidence="2" type="ORF">SDC9_47071</name>
</gene>
<sequence length="313" mass="35305">MIDYVVYGKIIIDNIKLLSGEIINEQLGGGGPQGAFGARVWDDSVGLVTRIGDNFPTSIQEKLEGIQVNLEGVKQYVGVPTLQSSMFYDENDYVNYTTEERKAMLARFRENLSQLLANDIELPTSYKNPKVIHLVTEFVDENMMLQALEMKKKGSILSLEPLVDVHQWTNRDPMIEFMPSVECISPDWPTACGFSGETDPLRVMKWWTKKGVKCVTLRDGRRGSYGWDAFHDRIYHIPIIEVPRIDPTGCGNSYAGGTAVGWEKFKDVKIAAAMGTVSATFMIQVPGIAFWKEDMKMQANLYLERLMDSIQEL</sequence>
<dbReference type="InterPro" id="IPR029056">
    <property type="entry name" value="Ribokinase-like"/>
</dbReference>
<dbReference type="InterPro" id="IPR011611">
    <property type="entry name" value="PfkB_dom"/>
</dbReference>
<dbReference type="EMBL" id="VSSQ01000756">
    <property type="protein sequence ID" value="MPM00839.1"/>
    <property type="molecule type" value="Genomic_DNA"/>
</dbReference>
<dbReference type="PANTHER" id="PTHR47098">
    <property type="entry name" value="PROTEIN MAK32"/>
    <property type="match status" value="1"/>
</dbReference>
<protein>
    <recommendedName>
        <fullName evidence="1">Carbohydrate kinase PfkB domain-containing protein</fullName>
    </recommendedName>
</protein>
<comment type="caution">
    <text evidence="2">The sequence shown here is derived from an EMBL/GenBank/DDBJ whole genome shotgun (WGS) entry which is preliminary data.</text>
</comment>
<accession>A0A644WB72</accession>
<dbReference type="SUPFAM" id="SSF53613">
    <property type="entry name" value="Ribokinase-like"/>
    <property type="match status" value="1"/>
</dbReference>
<dbReference type="AlphaFoldDB" id="A0A644WB72"/>
<evidence type="ECO:0000259" key="1">
    <source>
        <dbReference type="Pfam" id="PF00294"/>
    </source>
</evidence>
<reference evidence="2" key="1">
    <citation type="submission" date="2019-08" db="EMBL/GenBank/DDBJ databases">
        <authorList>
            <person name="Kucharzyk K."/>
            <person name="Murdoch R.W."/>
            <person name="Higgins S."/>
            <person name="Loffler F."/>
        </authorList>
    </citation>
    <scope>NUCLEOTIDE SEQUENCE</scope>
</reference>
<feature type="domain" description="Carbohydrate kinase PfkB" evidence="1">
    <location>
        <begin position="5"/>
        <end position="288"/>
    </location>
</feature>
<evidence type="ECO:0000313" key="2">
    <source>
        <dbReference type="EMBL" id="MPM00839.1"/>
    </source>
</evidence>
<organism evidence="2">
    <name type="scientific">bioreactor metagenome</name>
    <dbReference type="NCBI Taxonomy" id="1076179"/>
    <lineage>
        <taxon>unclassified sequences</taxon>
        <taxon>metagenomes</taxon>
        <taxon>ecological metagenomes</taxon>
    </lineage>
</organism>
<proteinExistence type="predicted"/>
<dbReference type="PANTHER" id="PTHR47098:SF2">
    <property type="entry name" value="PROTEIN MAK32"/>
    <property type="match status" value="1"/>
</dbReference>
<name>A0A644WB72_9ZZZZ</name>
<dbReference type="Gene3D" id="3.40.1190.20">
    <property type="match status" value="1"/>
</dbReference>